<proteinExistence type="predicted"/>
<dbReference type="EMBL" id="DWYZ01000026">
    <property type="protein sequence ID" value="HJB27356.1"/>
    <property type="molecule type" value="Genomic_DNA"/>
</dbReference>
<comment type="caution">
    <text evidence="2">The sequence shown here is derived from an EMBL/GenBank/DDBJ whole genome shotgun (WGS) entry which is preliminary data.</text>
</comment>
<evidence type="ECO:0000313" key="2">
    <source>
        <dbReference type="EMBL" id="HJB27356.1"/>
    </source>
</evidence>
<reference evidence="2" key="2">
    <citation type="submission" date="2021-04" db="EMBL/GenBank/DDBJ databases">
        <authorList>
            <person name="Gilroy R."/>
        </authorList>
    </citation>
    <scope>NUCLEOTIDE SEQUENCE</scope>
    <source>
        <strain evidence="2">ChiSjej1B19-5720</strain>
    </source>
</reference>
<gene>
    <name evidence="2" type="ORF">IAA06_00985</name>
</gene>
<keyword evidence="1" id="KW-0472">Membrane</keyword>
<protein>
    <recommendedName>
        <fullName evidence="4">Zinc-finger domain-containing protein</fullName>
    </recommendedName>
</protein>
<dbReference type="AlphaFoldDB" id="A0A9D2LQK3"/>
<evidence type="ECO:0008006" key="4">
    <source>
        <dbReference type="Google" id="ProtNLM"/>
    </source>
</evidence>
<evidence type="ECO:0000313" key="3">
    <source>
        <dbReference type="Proteomes" id="UP000823842"/>
    </source>
</evidence>
<dbReference type="Proteomes" id="UP000823842">
    <property type="component" value="Unassembled WGS sequence"/>
</dbReference>
<feature type="transmembrane region" description="Helical" evidence="1">
    <location>
        <begin position="82"/>
        <end position="103"/>
    </location>
</feature>
<name>A0A9D2LQK3_9FIRM</name>
<sequence length="169" mass="18874">MHLDEKALEKFQNEEMNARKMTAFLEHIDNCDFCLEKMLEKEDAAPTISAPLYLKGEILSRAASPEIQAQKTLRTTSHKMQLFYLGVRTAVGVAAALVLLFTVSSQIDFTSVSLRIPLQTEASPPTQPVQKKDYLYDFSRGISDGLSYGSQKITDYLNDVSNKLLHGGK</sequence>
<reference evidence="2" key="1">
    <citation type="journal article" date="2021" name="PeerJ">
        <title>Extensive microbial diversity within the chicken gut microbiome revealed by metagenomics and culture.</title>
        <authorList>
            <person name="Gilroy R."/>
            <person name="Ravi A."/>
            <person name="Getino M."/>
            <person name="Pursley I."/>
            <person name="Horton D.L."/>
            <person name="Alikhan N.F."/>
            <person name="Baker D."/>
            <person name="Gharbi K."/>
            <person name="Hall N."/>
            <person name="Watson M."/>
            <person name="Adriaenssens E.M."/>
            <person name="Foster-Nyarko E."/>
            <person name="Jarju S."/>
            <person name="Secka A."/>
            <person name="Antonio M."/>
            <person name="Oren A."/>
            <person name="Chaudhuri R.R."/>
            <person name="La Ragione R."/>
            <person name="Hildebrand F."/>
            <person name="Pallen M.J."/>
        </authorList>
    </citation>
    <scope>NUCLEOTIDE SEQUENCE</scope>
    <source>
        <strain evidence="2">ChiSjej1B19-5720</strain>
    </source>
</reference>
<organism evidence="2 3">
    <name type="scientific">Candidatus Blautia faecavium</name>
    <dbReference type="NCBI Taxonomy" id="2838487"/>
    <lineage>
        <taxon>Bacteria</taxon>
        <taxon>Bacillati</taxon>
        <taxon>Bacillota</taxon>
        <taxon>Clostridia</taxon>
        <taxon>Lachnospirales</taxon>
        <taxon>Lachnospiraceae</taxon>
        <taxon>Blautia</taxon>
    </lineage>
</organism>
<keyword evidence="1" id="KW-0812">Transmembrane</keyword>
<keyword evidence="1" id="KW-1133">Transmembrane helix</keyword>
<evidence type="ECO:0000256" key="1">
    <source>
        <dbReference type="SAM" id="Phobius"/>
    </source>
</evidence>
<accession>A0A9D2LQK3</accession>